<gene>
    <name evidence="1" type="ORF">MILVUS5_LOCUS32565</name>
</gene>
<evidence type="ECO:0000313" key="2">
    <source>
        <dbReference type="Proteomes" id="UP001177021"/>
    </source>
</evidence>
<comment type="caution">
    <text evidence="1">The sequence shown here is derived from an EMBL/GenBank/DDBJ whole genome shotgun (WGS) entry which is preliminary data.</text>
</comment>
<evidence type="ECO:0000313" key="1">
    <source>
        <dbReference type="EMBL" id="CAJ2668106.1"/>
    </source>
</evidence>
<dbReference type="Proteomes" id="UP001177021">
    <property type="component" value="Unassembled WGS sequence"/>
</dbReference>
<dbReference type="EMBL" id="CASHSV030000513">
    <property type="protein sequence ID" value="CAJ2668106.1"/>
    <property type="molecule type" value="Genomic_DNA"/>
</dbReference>
<organism evidence="1 2">
    <name type="scientific">Trifolium pratense</name>
    <name type="common">Red clover</name>
    <dbReference type="NCBI Taxonomy" id="57577"/>
    <lineage>
        <taxon>Eukaryota</taxon>
        <taxon>Viridiplantae</taxon>
        <taxon>Streptophyta</taxon>
        <taxon>Embryophyta</taxon>
        <taxon>Tracheophyta</taxon>
        <taxon>Spermatophyta</taxon>
        <taxon>Magnoliopsida</taxon>
        <taxon>eudicotyledons</taxon>
        <taxon>Gunneridae</taxon>
        <taxon>Pentapetalae</taxon>
        <taxon>rosids</taxon>
        <taxon>fabids</taxon>
        <taxon>Fabales</taxon>
        <taxon>Fabaceae</taxon>
        <taxon>Papilionoideae</taxon>
        <taxon>50 kb inversion clade</taxon>
        <taxon>NPAAA clade</taxon>
        <taxon>Hologalegina</taxon>
        <taxon>IRL clade</taxon>
        <taxon>Trifolieae</taxon>
        <taxon>Trifolium</taxon>
    </lineage>
</organism>
<accession>A0ACB0LFG7</accession>
<name>A0ACB0LFG7_TRIPR</name>
<keyword evidence="2" id="KW-1185">Reference proteome</keyword>
<protein>
    <submittedName>
        <fullName evidence="1">Uncharacterized protein</fullName>
    </submittedName>
</protein>
<reference evidence="1" key="1">
    <citation type="submission" date="2023-10" db="EMBL/GenBank/DDBJ databases">
        <authorList>
            <person name="Rodriguez Cubillos JULIANA M."/>
            <person name="De Vega J."/>
        </authorList>
    </citation>
    <scope>NUCLEOTIDE SEQUENCE</scope>
</reference>
<proteinExistence type="predicted"/>
<sequence length="1463" mass="167014">MGRKALADAMKLMAKAMAQDAASRTAEREAQEHRRGGEDELRLQRFMNNKPPIFDGGYDPEGALKWIEGVERIFNAMRCQDVHKVTLGSYVLHEEADYWWKNVSQRLGAGGAVITWDRFKREFLIKYFPADERNRKVVEFMELKQGNMSVSEYAAKFEELCRFAPHYNTVEAEEDKCVKFENGLRPDIKQLIGFNEIRDFPTLVNKSRICDKDGKAKANYLKAVNDKKGKDYVKGKPYDKKGKKSDEGGSSGKGKGNGNCFKCGLPGHRFFECPRKDDKCLKCGKIDHKTEECKKPVVCFNCKEEGHKSHVCKKPRVAGGKVFALDGGDVEADNLIRGICFINNTPLSAIIDTGATHSFISLDCVKKLNLRVENLSGSMVIDTPANGSVTTKLICVDCPVTVFGRHFGMDLVCIPLSKIDVIFGMNWLEFNRVHINCCKKTVLFPKSEENLSSKLMSSREVERSLKEHENMFVMFASLMLEEESEVGALPVVCEFPDVFPDDVSDLPPEREVEFAIDVVPGTSPISMAPYRMSAAELEKLKEQLEELLEKKFIRPSVSPWGAPVLLVKKKDGSMRLCIDYRQLNKVTIKNKYPLPRIDDLMDQLVGACVFSKIDLRSGYHQIRVKAEDIPKTAFRTRYGHYEYSVMPFGVTNAPGVFMEYMNRIFHSYLDRFVVVFIDDILIYSKSEEEHVEHLRIVLKTLREKKLYAKLSKCEFWLNEVSFLGHVISSGGIAVDPAKVEAVSEWGTPESVTEIRSFLGLAGYYRRFIEGFSKLALPLTQLTRKGQAFVWDDQCEKSFQELKKRLTSAPVLILPNPKESFVVYCDASKMGLGGVLMQNGQVVAYASRQLKVHEKNYPTHDLELGAVVFVLKIWRHYLYGSRFEVFSDHKSLKYLFDQKELNMRQRRWLEFLKDYDFGLSYHPGKANVVADALSRKSLHMSSLMAKELALIEEFRDLSLVCETTTRSVRLGMLKLTNLFLEEIKEKQKTDAKLLEYKTLIEKGKEIDFKIDESGVMRCKGRVCVPNVLELKRMILEEGHRSNLSIHPGVTKMYQDLKKMFWWPGMKKEIAEFVYACLVCQKSKIEHQKPSGLLQPLFIPEWKWDSIAMDFVSGLPRTTKGNDIIWVVVDRLTKSAHFIAIKTGMLVPKLAEIYVEQIVRLHGIPSSIVSDRDPRFTSRFWESLQEALGTKLRMSSAYHPQTDGQSERTIQSLEDLLRSCVLEQGVSWETCLPLIEFTYNNSFHSSIGMAPFEALYGRRCRTPLCWFESGENVVLGPEIIQQTTEKIKMIQEKMRASQSRQKSYADKRRKDIEFQEGDHVFLRVTSTTGIGRALKSKKLTSRFIGPYQILKRIGKVAYRIALPPSLSNLHDVFHVSQLRKYISDPSHVIESDDIQVKENLTVETMPLRIEGREVKKLRNKEIASVKVVWGGPAGEYATWELESKTRESYPELFPDSQVDDSSAQE</sequence>